<accession>A0A928V3L8</accession>
<keyword evidence="3" id="KW-1185">Reference proteome</keyword>
<dbReference type="AlphaFoldDB" id="A0A928V3L8"/>
<dbReference type="EMBL" id="PRDL01000001">
    <property type="protein sequence ID" value="MBE8718156.1"/>
    <property type="molecule type" value="Genomic_DNA"/>
</dbReference>
<comment type="caution">
    <text evidence="2">The sequence shown here is derived from an EMBL/GenBank/DDBJ whole genome shotgun (WGS) entry which is preliminary data.</text>
</comment>
<dbReference type="RefSeq" id="WP_193910492.1">
    <property type="nucleotide sequence ID" value="NZ_PRDL01000001.1"/>
</dbReference>
<keyword evidence="1" id="KW-0732">Signal</keyword>
<protein>
    <submittedName>
        <fullName evidence="2">Uncharacterized protein</fullName>
    </submittedName>
</protein>
<dbReference type="Proteomes" id="UP000652567">
    <property type="component" value="Unassembled WGS sequence"/>
</dbReference>
<organism evidence="2 3">
    <name type="scientific">Cellvibrio polysaccharolyticus</name>
    <dbReference type="NCBI Taxonomy" id="2082724"/>
    <lineage>
        <taxon>Bacteria</taxon>
        <taxon>Pseudomonadati</taxon>
        <taxon>Pseudomonadota</taxon>
        <taxon>Gammaproteobacteria</taxon>
        <taxon>Cellvibrionales</taxon>
        <taxon>Cellvibrionaceae</taxon>
        <taxon>Cellvibrio</taxon>
    </lineage>
</organism>
<evidence type="ECO:0000313" key="2">
    <source>
        <dbReference type="EMBL" id="MBE8718156.1"/>
    </source>
</evidence>
<reference evidence="2" key="1">
    <citation type="submission" date="2018-07" db="EMBL/GenBank/DDBJ databases">
        <title>Genome assembly of strain Ka43.</title>
        <authorList>
            <person name="Kukolya J."/>
            <person name="Nagy I."/>
            <person name="Horvath B."/>
            <person name="Toth A."/>
        </authorList>
    </citation>
    <scope>NUCLEOTIDE SEQUENCE</scope>
    <source>
        <strain evidence="2">KB43</strain>
    </source>
</reference>
<proteinExistence type="predicted"/>
<evidence type="ECO:0000256" key="1">
    <source>
        <dbReference type="SAM" id="SignalP"/>
    </source>
</evidence>
<feature type="signal peptide" evidence="1">
    <location>
        <begin position="1"/>
        <end position="21"/>
    </location>
</feature>
<gene>
    <name evidence="2" type="ORF">C4F51_13260</name>
</gene>
<sequence length="103" mass="11344">MKTFSKSLFLITLLAALPALASFEVRLSPDGPAESRFHESYETREQAKENLADICAHFPSHKAVLVNTTTEEEEVFSCAEINAGKKSEAAGHDHSSSHSHHQH</sequence>
<name>A0A928V3L8_9GAMM</name>
<evidence type="ECO:0000313" key="3">
    <source>
        <dbReference type="Proteomes" id="UP000652567"/>
    </source>
</evidence>
<feature type="chain" id="PRO_5037694821" evidence="1">
    <location>
        <begin position="22"/>
        <end position="103"/>
    </location>
</feature>